<accession>A0A173LPJ3</accession>
<gene>
    <name evidence="2" type="ORF">BJL86_2413</name>
</gene>
<feature type="region of interest" description="Disordered" evidence="1">
    <location>
        <begin position="1"/>
        <end position="34"/>
    </location>
</feature>
<keyword evidence="3" id="KW-1185">Reference proteome</keyword>
<protein>
    <recommendedName>
        <fullName evidence="4">Asp23/Gls24 family envelope stress response protein</fullName>
    </recommendedName>
</protein>
<sequence length="242" mass="25805">MAVDSSTAGADEGTNWDVERSATDRGSTEASTRSLRRVVRQAALSVSGSIEHTSGLNRLTGRSYPRVEVGTGRDRVSAEVHIAAMWPAPITELATSVRSAIREVLKAHTAAESIQVDVHVGAVVPGQTVLDDVALPLSEPVTSSRLAPRPAVMPSPHAAKAPATPRPKQLHTPEVSELHFRSPRIPVPAKVASVSAPTRTKVDVPSAPERPPLFVPQAPPPPPVRHPNIDLAEERRRKGGRK</sequence>
<evidence type="ECO:0000256" key="1">
    <source>
        <dbReference type="SAM" id="MobiDB-lite"/>
    </source>
</evidence>
<feature type="region of interest" description="Disordered" evidence="1">
    <location>
        <begin position="191"/>
        <end position="242"/>
    </location>
</feature>
<proteinExistence type="predicted"/>
<dbReference type="Proteomes" id="UP000186104">
    <property type="component" value="Chromosome"/>
</dbReference>
<dbReference type="KEGG" id="dtm:BJL86_2413"/>
<feature type="compositionally biased region" description="Basic and acidic residues" evidence="1">
    <location>
        <begin position="17"/>
        <end position="27"/>
    </location>
</feature>
<organism evidence="2 3">
    <name type="scientific">Dietzia timorensis</name>
    <dbReference type="NCBI Taxonomy" id="499555"/>
    <lineage>
        <taxon>Bacteria</taxon>
        <taxon>Bacillati</taxon>
        <taxon>Actinomycetota</taxon>
        <taxon>Actinomycetes</taxon>
        <taxon>Mycobacteriales</taxon>
        <taxon>Dietziaceae</taxon>
        <taxon>Dietzia</taxon>
    </lineage>
</organism>
<feature type="region of interest" description="Disordered" evidence="1">
    <location>
        <begin position="144"/>
        <end position="179"/>
    </location>
</feature>
<reference evidence="2 3" key="1">
    <citation type="submission" date="2016-06" db="EMBL/GenBank/DDBJ databases">
        <title>Complete genome sequence of a saline-alkali tolerant type strain Dietzia timorensis ID05-A0528T.</title>
        <authorList>
            <person name="Wu X."/>
        </authorList>
    </citation>
    <scope>NUCLEOTIDE SEQUENCE [LARGE SCALE GENOMIC DNA]</scope>
    <source>
        <strain evidence="2 3">ID05-A0528</strain>
    </source>
</reference>
<evidence type="ECO:0000313" key="2">
    <source>
        <dbReference type="EMBL" id="ANI93177.1"/>
    </source>
</evidence>
<name>A0A173LPJ3_9ACTN</name>
<evidence type="ECO:0008006" key="4">
    <source>
        <dbReference type="Google" id="ProtNLM"/>
    </source>
</evidence>
<dbReference type="STRING" id="499555.BJL86_2413"/>
<evidence type="ECO:0000313" key="3">
    <source>
        <dbReference type="Proteomes" id="UP000186104"/>
    </source>
</evidence>
<dbReference type="RefSeq" id="WP_067475809.1">
    <property type="nucleotide sequence ID" value="NZ_CP015961.1"/>
</dbReference>
<feature type="compositionally biased region" description="Pro residues" evidence="1">
    <location>
        <begin position="208"/>
        <end position="225"/>
    </location>
</feature>
<dbReference type="AlphaFoldDB" id="A0A173LPJ3"/>
<dbReference type="EMBL" id="CP015961">
    <property type="protein sequence ID" value="ANI93177.1"/>
    <property type="molecule type" value="Genomic_DNA"/>
</dbReference>